<reference evidence="3" key="2">
    <citation type="journal article" date="2017" name="Nat. Plants">
        <title>The Aegilops tauschii genome reveals multiple impacts of transposons.</title>
        <authorList>
            <person name="Zhao G."/>
            <person name="Zou C."/>
            <person name="Li K."/>
            <person name="Wang K."/>
            <person name="Li T."/>
            <person name="Gao L."/>
            <person name="Zhang X."/>
            <person name="Wang H."/>
            <person name="Yang Z."/>
            <person name="Liu X."/>
            <person name="Jiang W."/>
            <person name="Mao L."/>
            <person name="Kong X."/>
            <person name="Jiao Y."/>
            <person name="Jia J."/>
        </authorList>
    </citation>
    <scope>NUCLEOTIDE SEQUENCE [LARGE SCALE GENOMIC DNA]</scope>
    <source>
        <strain evidence="3">cv. AL8/78</strain>
    </source>
</reference>
<evidence type="ECO:0000313" key="2">
    <source>
        <dbReference type="EnsemblPlants" id="AET3Gv21139100.1"/>
    </source>
</evidence>
<keyword evidence="3" id="KW-1185">Reference proteome</keyword>
<feature type="chain" id="PRO_5019000053" evidence="1">
    <location>
        <begin position="29"/>
        <end position="114"/>
    </location>
</feature>
<feature type="signal peptide" evidence="1">
    <location>
        <begin position="1"/>
        <end position="28"/>
    </location>
</feature>
<evidence type="ECO:0000256" key="1">
    <source>
        <dbReference type="SAM" id="SignalP"/>
    </source>
</evidence>
<reference evidence="2" key="3">
    <citation type="journal article" date="2017" name="Nature">
        <title>Genome sequence of the progenitor of the wheat D genome Aegilops tauschii.</title>
        <authorList>
            <person name="Luo M.C."/>
            <person name="Gu Y.Q."/>
            <person name="Puiu D."/>
            <person name="Wang H."/>
            <person name="Twardziok S.O."/>
            <person name="Deal K.R."/>
            <person name="Huo N."/>
            <person name="Zhu T."/>
            <person name="Wang L."/>
            <person name="Wang Y."/>
            <person name="McGuire P.E."/>
            <person name="Liu S."/>
            <person name="Long H."/>
            <person name="Ramasamy R.K."/>
            <person name="Rodriguez J.C."/>
            <person name="Van S.L."/>
            <person name="Yuan L."/>
            <person name="Wang Z."/>
            <person name="Xia Z."/>
            <person name="Xiao L."/>
            <person name="Anderson O.D."/>
            <person name="Ouyang S."/>
            <person name="Liang Y."/>
            <person name="Zimin A.V."/>
            <person name="Pertea G."/>
            <person name="Qi P."/>
            <person name="Bennetzen J.L."/>
            <person name="Dai X."/>
            <person name="Dawson M.W."/>
            <person name="Muller H.G."/>
            <person name="Kugler K."/>
            <person name="Rivarola-Duarte L."/>
            <person name="Spannagl M."/>
            <person name="Mayer K.F.X."/>
            <person name="Lu F.H."/>
            <person name="Bevan M.W."/>
            <person name="Leroy P."/>
            <person name="Li P."/>
            <person name="You F.M."/>
            <person name="Sun Q."/>
            <person name="Liu Z."/>
            <person name="Lyons E."/>
            <person name="Wicker T."/>
            <person name="Salzberg S.L."/>
            <person name="Devos K.M."/>
            <person name="Dvorak J."/>
        </authorList>
    </citation>
    <scope>NUCLEOTIDE SEQUENCE [LARGE SCALE GENOMIC DNA]</scope>
    <source>
        <strain evidence="2">cv. AL8/78</strain>
    </source>
</reference>
<sequence>WIYAMGRKVCISLVILALVLLPAPDTKAAVGYSNGEAIMPAPSSSMRLEDGVAPELGVISVVDLDVNGLLGANNISPGSLKPTKPVCLVAPCIAGGPSSGGGRGCNPHYHCVIH</sequence>
<dbReference type="Gramene" id="AET3Gv21139100.1">
    <property type="protein sequence ID" value="AET3Gv21139100.1"/>
    <property type="gene ID" value="AET3Gv21139100"/>
</dbReference>
<accession>A0A453GNT0</accession>
<reference evidence="2" key="4">
    <citation type="submission" date="2019-03" db="UniProtKB">
        <authorList>
            <consortium name="EnsemblPlants"/>
        </authorList>
    </citation>
    <scope>IDENTIFICATION</scope>
</reference>
<reference evidence="2" key="5">
    <citation type="journal article" date="2021" name="G3 (Bethesda)">
        <title>Aegilops tauschii genome assembly Aet v5.0 features greater sequence contiguity and improved annotation.</title>
        <authorList>
            <person name="Wang L."/>
            <person name="Zhu T."/>
            <person name="Rodriguez J.C."/>
            <person name="Deal K.R."/>
            <person name="Dubcovsky J."/>
            <person name="McGuire P.E."/>
            <person name="Lux T."/>
            <person name="Spannagl M."/>
            <person name="Mayer K.F.X."/>
            <person name="Baldrich P."/>
            <person name="Meyers B.C."/>
            <person name="Huo N."/>
            <person name="Gu Y.Q."/>
            <person name="Zhou H."/>
            <person name="Devos K.M."/>
            <person name="Bennetzen J.L."/>
            <person name="Unver T."/>
            <person name="Budak H."/>
            <person name="Gulick P.J."/>
            <person name="Galiba G."/>
            <person name="Kalapos B."/>
            <person name="Nelson D.R."/>
            <person name="Li P."/>
            <person name="You F.M."/>
            <person name="Luo M.C."/>
            <person name="Dvorak J."/>
        </authorList>
    </citation>
    <scope>NUCLEOTIDE SEQUENCE [LARGE SCALE GENOMIC DNA]</scope>
    <source>
        <strain evidence="2">cv. AL8/78</strain>
    </source>
</reference>
<dbReference type="AlphaFoldDB" id="A0A453GNT0"/>
<dbReference type="PANTHER" id="PTHR34998">
    <property type="entry name" value="OS04G0357400 PROTEIN-RELATED"/>
    <property type="match status" value="1"/>
</dbReference>
<name>A0A453GNT0_AEGTS</name>
<dbReference type="PANTHER" id="PTHR34998:SF4">
    <property type="match status" value="1"/>
</dbReference>
<reference evidence="3" key="1">
    <citation type="journal article" date="2014" name="Science">
        <title>Ancient hybridizations among the ancestral genomes of bread wheat.</title>
        <authorList>
            <consortium name="International Wheat Genome Sequencing Consortium,"/>
            <person name="Marcussen T."/>
            <person name="Sandve S.R."/>
            <person name="Heier L."/>
            <person name="Spannagl M."/>
            <person name="Pfeifer M."/>
            <person name="Jakobsen K.S."/>
            <person name="Wulff B.B."/>
            <person name="Steuernagel B."/>
            <person name="Mayer K.F."/>
            <person name="Olsen O.A."/>
        </authorList>
    </citation>
    <scope>NUCLEOTIDE SEQUENCE [LARGE SCALE GENOMIC DNA]</scope>
    <source>
        <strain evidence="3">cv. AL8/78</strain>
    </source>
</reference>
<protein>
    <submittedName>
        <fullName evidence="2">Uncharacterized protein</fullName>
    </submittedName>
</protein>
<keyword evidence="1" id="KW-0732">Signal</keyword>
<evidence type="ECO:0000313" key="3">
    <source>
        <dbReference type="Proteomes" id="UP000015105"/>
    </source>
</evidence>
<dbReference type="Proteomes" id="UP000015105">
    <property type="component" value="Chromosome 3D"/>
</dbReference>
<proteinExistence type="predicted"/>
<organism evidence="2 3">
    <name type="scientific">Aegilops tauschii subsp. strangulata</name>
    <name type="common">Goatgrass</name>
    <dbReference type="NCBI Taxonomy" id="200361"/>
    <lineage>
        <taxon>Eukaryota</taxon>
        <taxon>Viridiplantae</taxon>
        <taxon>Streptophyta</taxon>
        <taxon>Embryophyta</taxon>
        <taxon>Tracheophyta</taxon>
        <taxon>Spermatophyta</taxon>
        <taxon>Magnoliopsida</taxon>
        <taxon>Liliopsida</taxon>
        <taxon>Poales</taxon>
        <taxon>Poaceae</taxon>
        <taxon>BOP clade</taxon>
        <taxon>Pooideae</taxon>
        <taxon>Triticodae</taxon>
        <taxon>Triticeae</taxon>
        <taxon>Triticinae</taxon>
        <taxon>Aegilops</taxon>
    </lineage>
</organism>
<dbReference type="EnsemblPlants" id="AET3Gv21139100.1">
    <property type="protein sequence ID" value="AET3Gv21139100.1"/>
    <property type="gene ID" value="AET3Gv21139100"/>
</dbReference>